<organism evidence="2 3">
    <name type="scientific">Lasiosphaeris hirsuta</name>
    <dbReference type="NCBI Taxonomy" id="260670"/>
    <lineage>
        <taxon>Eukaryota</taxon>
        <taxon>Fungi</taxon>
        <taxon>Dikarya</taxon>
        <taxon>Ascomycota</taxon>
        <taxon>Pezizomycotina</taxon>
        <taxon>Sordariomycetes</taxon>
        <taxon>Sordariomycetidae</taxon>
        <taxon>Sordariales</taxon>
        <taxon>Lasiosphaeriaceae</taxon>
        <taxon>Lasiosphaeris</taxon>
    </lineage>
</organism>
<reference evidence="2" key="1">
    <citation type="submission" date="2023-06" db="EMBL/GenBank/DDBJ databases">
        <title>Genome-scale phylogeny and comparative genomics of the fungal order Sordariales.</title>
        <authorList>
            <consortium name="Lawrence Berkeley National Laboratory"/>
            <person name="Hensen N."/>
            <person name="Bonometti L."/>
            <person name="Westerberg I."/>
            <person name="Brannstrom I.O."/>
            <person name="Guillou S."/>
            <person name="Cros-Aarteil S."/>
            <person name="Calhoun S."/>
            <person name="Haridas S."/>
            <person name="Kuo A."/>
            <person name="Mondo S."/>
            <person name="Pangilinan J."/>
            <person name="Riley R."/>
            <person name="Labutti K."/>
            <person name="Andreopoulos B."/>
            <person name="Lipzen A."/>
            <person name="Chen C."/>
            <person name="Yanf M."/>
            <person name="Daum C."/>
            <person name="Ng V."/>
            <person name="Clum A."/>
            <person name="Steindorff A."/>
            <person name="Ohm R."/>
            <person name="Martin F."/>
            <person name="Silar P."/>
            <person name="Natvig D."/>
            <person name="Lalanne C."/>
            <person name="Gautier V."/>
            <person name="Ament-Velasquez S.L."/>
            <person name="Kruys A."/>
            <person name="Hutchinson M.I."/>
            <person name="Powell A.J."/>
            <person name="Barry K."/>
            <person name="Miller A.N."/>
            <person name="Grigoriev I.V."/>
            <person name="Debuchy R."/>
            <person name="Gladieux P."/>
            <person name="Thoren M.H."/>
            <person name="Johannesson H."/>
        </authorList>
    </citation>
    <scope>NUCLEOTIDE SEQUENCE</scope>
    <source>
        <strain evidence="2">SMH4607-1</strain>
    </source>
</reference>
<name>A0AA40AHX0_9PEZI</name>
<dbReference type="Proteomes" id="UP001172102">
    <property type="component" value="Unassembled WGS sequence"/>
</dbReference>
<accession>A0AA40AHX0</accession>
<feature type="region of interest" description="Disordered" evidence="1">
    <location>
        <begin position="1"/>
        <end position="20"/>
    </location>
</feature>
<dbReference type="EMBL" id="JAUKUA010000004">
    <property type="protein sequence ID" value="KAK0716143.1"/>
    <property type="molecule type" value="Genomic_DNA"/>
</dbReference>
<proteinExistence type="predicted"/>
<evidence type="ECO:0000256" key="1">
    <source>
        <dbReference type="SAM" id="MobiDB-lite"/>
    </source>
</evidence>
<evidence type="ECO:0000313" key="3">
    <source>
        <dbReference type="Proteomes" id="UP001172102"/>
    </source>
</evidence>
<evidence type="ECO:0000313" key="2">
    <source>
        <dbReference type="EMBL" id="KAK0716143.1"/>
    </source>
</evidence>
<keyword evidence="3" id="KW-1185">Reference proteome</keyword>
<protein>
    <recommendedName>
        <fullName evidence="4">F-box domain-containing protein</fullName>
    </recommendedName>
</protein>
<comment type="caution">
    <text evidence="2">The sequence shown here is derived from an EMBL/GenBank/DDBJ whole genome shotgun (WGS) entry which is preliminary data.</text>
</comment>
<gene>
    <name evidence="2" type="ORF">B0H67DRAFT_645801</name>
</gene>
<evidence type="ECO:0008006" key="4">
    <source>
        <dbReference type="Google" id="ProtNLM"/>
    </source>
</evidence>
<sequence length="336" mass="37836">MDQPVANGAIYGPQPAGELETKNDCQNDNTTYNEPMHPLMAAAHQNSTKSNLCRLPDAILIRLMQASDKTTVKCLGRRIFLRLFPAAFDLAKTLSLHYLDRYPWSVSTRKLSTEENANLLSLLARDAYCKHCLSARQAPDWEARVAALAKTYLHCFGCNTEHPACLFSVRQRNRTWGKSKQICIGHQGYMRLCKHVTVPWSSVVAEAERRLLPDATCDPRRKLFPEQFPDDEFKLSRREVQIRRHMTCCPYMPTVTCTFRESVAAPPLGALVVKLAWPGHLPLAMELDGCCASEDLERGLRRLYREQGHFICPQRQQGPVLPAMLDGSTALVGKAV</sequence>
<dbReference type="AlphaFoldDB" id="A0AA40AHX0"/>